<proteinExistence type="predicted"/>
<name>A0A7S2TGN4_9EUKA</name>
<gene>
    <name evidence="2" type="ORF">LSP00402_LOCUS2362</name>
</gene>
<dbReference type="AlphaFoldDB" id="A0A7S2TGN4"/>
<feature type="compositionally biased region" description="Basic and acidic residues" evidence="1">
    <location>
        <begin position="1"/>
        <end position="12"/>
    </location>
</feature>
<evidence type="ECO:0000313" key="2">
    <source>
        <dbReference type="EMBL" id="CAD9748699.1"/>
    </source>
</evidence>
<dbReference type="EMBL" id="HBHP01003739">
    <property type="protein sequence ID" value="CAD9748699.1"/>
    <property type="molecule type" value="Transcribed_RNA"/>
</dbReference>
<sequence length="107" mass="11528">MKSVEAENHPNREGTPSPVSVPTPDLASQREELKTLLGSLGLSAHWSALEQHGHDTIAHLSIAPASWLVGIGFEPEHAEDLIRNVDDIIRMKAKAFVANLDSALLGC</sequence>
<evidence type="ECO:0008006" key="3">
    <source>
        <dbReference type="Google" id="ProtNLM"/>
    </source>
</evidence>
<feature type="region of interest" description="Disordered" evidence="1">
    <location>
        <begin position="1"/>
        <end position="25"/>
    </location>
</feature>
<accession>A0A7S2TGN4</accession>
<organism evidence="2">
    <name type="scientific">Lotharella oceanica</name>
    <dbReference type="NCBI Taxonomy" id="641309"/>
    <lineage>
        <taxon>Eukaryota</taxon>
        <taxon>Sar</taxon>
        <taxon>Rhizaria</taxon>
        <taxon>Cercozoa</taxon>
        <taxon>Chlorarachniophyceae</taxon>
        <taxon>Lotharella</taxon>
    </lineage>
</organism>
<evidence type="ECO:0000256" key="1">
    <source>
        <dbReference type="SAM" id="MobiDB-lite"/>
    </source>
</evidence>
<protein>
    <recommendedName>
        <fullName evidence="3">SAM domain-containing protein</fullName>
    </recommendedName>
</protein>
<reference evidence="2" key="1">
    <citation type="submission" date="2021-01" db="EMBL/GenBank/DDBJ databases">
        <authorList>
            <person name="Corre E."/>
            <person name="Pelletier E."/>
            <person name="Niang G."/>
            <person name="Scheremetjew M."/>
            <person name="Finn R."/>
            <person name="Kale V."/>
            <person name="Holt S."/>
            <person name="Cochrane G."/>
            <person name="Meng A."/>
            <person name="Brown T."/>
            <person name="Cohen L."/>
        </authorList>
    </citation>
    <scope>NUCLEOTIDE SEQUENCE</scope>
    <source>
        <strain evidence="2">CCMP622</strain>
    </source>
</reference>